<evidence type="ECO:0000313" key="12">
    <source>
        <dbReference type="EMBL" id="GIN60969.1"/>
    </source>
</evidence>
<dbReference type="Proteomes" id="UP000682111">
    <property type="component" value="Unassembled WGS sequence"/>
</dbReference>
<dbReference type="InterPro" id="IPR044643">
    <property type="entry name" value="TrpF_fam"/>
</dbReference>
<accession>A0A919WFR4</accession>
<dbReference type="PANTHER" id="PTHR42894:SF1">
    <property type="entry name" value="N-(5'-PHOSPHORIBOSYL)ANTHRANILATE ISOMERASE"/>
    <property type="match status" value="1"/>
</dbReference>
<dbReference type="NCBIfam" id="NF002298">
    <property type="entry name" value="PRK01222.1-4"/>
    <property type="match status" value="1"/>
</dbReference>
<evidence type="ECO:0000259" key="11">
    <source>
        <dbReference type="Pfam" id="PF00697"/>
    </source>
</evidence>
<keyword evidence="6 10" id="KW-0028">Amino-acid biosynthesis</keyword>
<keyword evidence="7 10" id="KW-0822">Tryptophan biosynthesis</keyword>
<gene>
    <name evidence="10 12" type="primary">trpF</name>
    <name evidence="12" type="ORF">J27TS8_09620</name>
</gene>
<reference evidence="12" key="1">
    <citation type="submission" date="2021-03" db="EMBL/GenBank/DDBJ databases">
        <title>Antimicrobial resistance genes in bacteria isolated from Japanese honey, and their potential for conferring macrolide and lincosamide resistance in the American foulbrood pathogen Paenibacillus larvae.</title>
        <authorList>
            <person name="Okamoto M."/>
            <person name="Kumagai M."/>
            <person name="Kanamori H."/>
            <person name="Takamatsu D."/>
        </authorList>
    </citation>
    <scope>NUCLEOTIDE SEQUENCE</scope>
    <source>
        <strain evidence="12">J27TS8</strain>
    </source>
</reference>
<evidence type="ECO:0000256" key="9">
    <source>
        <dbReference type="ARBA" id="ARBA00023235"/>
    </source>
</evidence>
<keyword evidence="9 10" id="KW-0413">Isomerase</keyword>
<evidence type="ECO:0000256" key="10">
    <source>
        <dbReference type="HAMAP-Rule" id="MF_00135"/>
    </source>
</evidence>
<dbReference type="GO" id="GO:0004640">
    <property type="term" value="F:phosphoribosylanthranilate isomerase activity"/>
    <property type="evidence" value="ECO:0007669"/>
    <property type="project" value="UniProtKB-UniRule"/>
</dbReference>
<evidence type="ECO:0000256" key="7">
    <source>
        <dbReference type="ARBA" id="ARBA00022822"/>
    </source>
</evidence>
<evidence type="ECO:0000256" key="6">
    <source>
        <dbReference type="ARBA" id="ARBA00022605"/>
    </source>
</evidence>
<dbReference type="Pfam" id="PF00697">
    <property type="entry name" value="PRAI"/>
    <property type="match status" value="1"/>
</dbReference>
<dbReference type="EMBL" id="BORC01000001">
    <property type="protein sequence ID" value="GIN60969.1"/>
    <property type="molecule type" value="Genomic_DNA"/>
</dbReference>
<keyword evidence="8 10" id="KW-0057">Aromatic amino acid biosynthesis</keyword>
<dbReference type="FunFam" id="3.20.20.70:FF:000075">
    <property type="entry name" value="Tryptophan biosynthesis protein TRP1"/>
    <property type="match status" value="1"/>
</dbReference>
<dbReference type="InterPro" id="IPR011060">
    <property type="entry name" value="RibuloseP-bd_barrel"/>
</dbReference>
<protein>
    <recommendedName>
        <fullName evidence="5 10">N-(5'-phosphoribosyl)anthranilate isomerase</fullName>
        <shortName evidence="10">PRAI</shortName>
        <ecNumber evidence="4 10">5.3.1.24</ecNumber>
    </recommendedName>
</protein>
<name>A0A919WFR4_9BACI</name>
<dbReference type="Gene3D" id="3.20.20.70">
    <property type="entry name" value="Aldolase class I"/>
    <property type="match status" value="1"/>
</dbReference>
<proteinExistence type="inferred from homology"/>
<sequence>MKVKICGIQDVQTGQYAVEQGADALGFVFAESKRKISPKEARKIIKELPTEVFKVGVFVNEELEKIQEIILQTGLDAVQLHGDESPNYCRNFAIPVIKAFSIESRADIIKIAEYDCEYVLLDSPKGKYRGGNGIKFDWSLLENFEARGKKMILAGGLNPENVTEAIRKNTPHMVDVSSGVETDGKKDFVKIRSFLEQVKNWEEIG</sequence>
<evidence type="ECO:0000313" key="13">
    <source>
        <dbReference type="Proteomes" id="UP000682111"/>
    </source>
</evidence>
<keyword evidence="13" id="KW-1185">Reference proteome</keyword>
<dbReference type="InterPro" id="IPR013785">
    <property type="entry name" value="Aldolase_TIM"/>
</dbReference>
<dbReference type="PANTHER" id="PTHR42894">
    <property type="entry name" value="N-(5'-PHOSPHORIBOSYL)ANTHRANILATE ISOMERASE"/>
    <property type="match status" value="1"/>
</dbReference>
<evidence type="ECO:0000256" key="5">
    <source>
        <dbReference type="ARBA" id="ARBA00022272"/>
    </source>
</evidence>
<dbReference type="AlphaFoldDB" id="A0A919WFR4"/>
<dbReference type="EC" id="5.3.1.24" evidence="4 10"/>
<feature type="domain" description="N-(5'phosphoribosyl) anthranilate isomerase (PRAI)" evidence="11">
    <location>
        <begin position="3"/>
        <end position="196"/>
    </location>
</feature>
<dbReference type="GO" id="GO:0000162">
    <property type="term" value="P:L-tryptophan biosynthetic process"/>
    <property type="evidence" value="ECO:0007669"/>
    <property type="project" value="UniProtKB-UniRule"/>
</dbReference>
<evidence type="ECO:0000256" key="4">
    <source>
        <dbReference type="ARBA" id="ARBA00012572"/>
    </source>
</evidence>
<evidence type="ECO:0000256" key="1">
    <source>
        <dbReference type="ARBA" id="ARBA00001164"/>
    </source>
</evidence>
<evidence type="ECO:0000256" key="8">
    <source>
        <dbReference type="ARBA" id="ARBA00023141"/>
    </source>
</evidence>
<dbReference type="SUPFAM" id="SSF51366">
    <property type="entry name" value="Ribulose-phoshate binding barrel"/>
    <property type="match status" value="1"/>
</dbReference>
<comment type="caution">
    <text evidence="12">The sequence shown here is derived from an EMBL/GenBank/DDBJ whole genome shotgun (WGS) entry which is preliminary data.</text>
</comment>
<comment type="catalytic activity">
    <reaction evidence="1 10">
        <text>N-(5-phospho-beta-D-ribosyl)anthranilate = 1-(2-carboxyphenylamino)-1-deoxy-D-ribulose 5-phosphate</text>
        <dbReference type="Rhea" id="RHEA:21540"/>
        <dbReference type="ChEBI" id="CHEBI:18277"/>
        <dbReference type="ChEBI" id="CHEBI:58613"/>
        <dbReference type="EC" id="5.3.1.24"/>
    </reaction>
</comment>
<evidence type="ECO:0000256" key="2">
    <source>
        <dbReference type="ARBA" id="ARBA00004664"/>
    </source>
</evidence>
<dbReference type="CDD" id="cd00405">
    <property type="entry name" value="PRAI"/>
    <property type="match status" value="1"/>
</dbReference>
<comment type="similarity">
    <text evidence="3 10">Belongs to the TrpF family.</text>
</comment>
<organism evidence="12 13">
    <name type="scientific">Robertmurraya siralis</name>
    <dbReference type="NCBI Taxonomy" id="77777"/>
    <lineage>
        <taxon>Bacteria</taxon>
        <taxon>Bacillati</taxon>
        <taxon>Bacillota</taxon>
        <taxon>Bacilli</taxon>
        <taxon>Bacillales</taxon>
        <taxon>Bacillaceae</taxon>
        <taxon>Robertmurraya</taxon>
    </lineage>
</organism>
<dbReference type="RefSeq" id="WP_212933285.1">
    <property type="nucleotide sequence ID" value="NZ_BORC01000001.1"/>
</dbReference>
<dbReference type="InterPro" id="IPR001240">
    <property type="entry name" value="PRAI_dom"/>
</dbReference>
<dbReference type="HAMAP" id="MF_00135">
    <property type="entry name" value="PRAI"/>
    <property type="match status" value="1"/>
</dbReference>
<evidence type="ECO:0000256" key="3">
    <source>
        <dbReference type="ARBA" id="ARBA00007571"/>
    </source>
</evidence>
<comment type="pathway">
    <text evidence="2 10">Amino-acid biosynthesis; L-tryptophan biosynthesis; L-tryptophan from chorismate: step 3/5.</text>
</comment>